<proteinExistence type="predicted"/>
<dbReference type="EMBL" id="BK016184">
    <property type="protein sequence ID" value="DAG00868.1"/>
    <property type="molecule type" value="Genomic_DNA"/>
</dbReference>
<accession>A0A8S5V2E5</accession>
<reference evidence="2" key="1">
    <citation type="journal article" date="2021" name="Proc. Natl. Acad. Sci. U.S.A.">
        <title>A Catalog of Tens of Thousands of Viruses from Human Metagenomes Reveals Hidden Associations with Chronic Diseases.</title>
        <authorList>
            <person name="Tisza M.J."/>
            <person name="Buck C.B."/>
        </authorList>
    </citation>
    <scope>NUCLEOTIDE SEQUENCE</scope>
    <source>
        <strain evidence="2">CtelJ1</strain>
    </source>
</reference>
<dbReference type="InterPro" id="IPR021122">
    <property type="entry name" value="RNA_ligase_dom_REL/Rnl2"/>
</dbReference>
<evidence type="ECO:0000313" key="2">
    <source>
        <dbReference type="EMBL" id="DAG00868.1"/>
    </source>
</evidence>
<name>A0A8S5V2E5_9CAUD</name>
<organism evidence="2">
    <name type="scientific">CrAss-like virus sp. ctelJ1</name>
    <dbReference type="NCBI Taxonomy" id="2825838"/>
    <lineage>
        <taxon>Viruses</taxon>
        <taxon>Duplodnaviria</taxon>
        <taxon>Heunggongvirae</taxon>
        <taxon>Uroviricota</taxon>
        <taxon>Caudoviricetes</taxon>
        <taxon>Crassvirales</taxon>
    </lineage>
</organism>
<evidence type="ECO:0000259" key="1">
    <source>
        <dbReference type="Pfam" id="PF09414"/>
    </source>
</evidence>
<keyword evidence="2" id="KW-0436">Ligase</keyword>
<dbReference type="SUPFAM" id="SSF56091">
    <property type="entry name" value="DNA ligase/mRNA capping enzyme, catalytic domain"/>
    <property type="match status" value="1"/>
</dbReference>
<dbReference type="GO" id="GO:0016874">
    <property type="term" value="F:ligase activity"/>
    <property type="evidence" value="ECO:0007669"/>
    <property type="project" value="UniProtKB-KW"/>
</dbReference>
<dbReference type="Gene3D" id="3.30.470.30">
    <property type="entry name" value="DNA ligase/mRNA capping enzyme"/>
    <property type="match status" value="1"/>
</dbReference>
<feature type="domain" description="RNA ligase" evidence="1">
    <location>
        <begin position="42"/>
        <end position="209"/>
    </location>
</feature>
<sequence length="237" mass="27113">MQYYSKINTCFKRVQDPQSPLRDCIIPEEFSQEEFSVLANCKWMATEKIDGTNISYHFKYVDTPLGIEDCLEINGKTPEAKIPTPLLEKMQPMLTKDDFYRVFVKDETNLVDVFIFGEGYGRKIQKCGADYIKNDVGFIVFDIKINGIWLTRESVEDICKQLNLNVVPLVGYMRLFEAIEYVAKGFKSAVAENKDLNAEGLVLTAPLGMLDRLGHRIITKIKTCDFTKLNAKLKNIK</sequence>
<dbReference type="Pfam" id="PF09414">
    <property type="entry name" value="RNA_ligase"/>
    <property type="match status" value="1"/>
</dbReference>
<protein>
    <submittedName>
        <fullName evidence="2">RNA ligase</fullName>
    </submittedName>
</protein>